<organism evidence="3 4">
    <name type="scientific">Trichobilharzia regenti</name>
    <name type="common">Nasal bird schistosome</name>
    <dbReference type="NCBI Taxonomy" id="157069"/>
    <lineage>
        <taxon>Eukaryota</taxon>
        <taxon>Metazoa</taxon>
        <taxon>Spiralia</taxon>
        <taxon>Lophotrochozoa</taxon>
        <taxon>Platyhelminthes</taxon>
        <taxon>Trematoda</taxon>
        <taxon>Digenea</taxon>
        <taxon>Strigeidida</taxon>
        <taxon>Schistosomatoidea</taxon>
        <taxon>Schistosomatidae</taxon>
        <taxon>Trichobilharzia</taxon>
    </lineage>
</organism>
<feature type="region of interest" description="Disordered" evidence="1">
    <location>
        <begin position="164"/>
        <end position="251"/>
    </location>
</feature>
<keyword evidence="2" id="KW-1133">Transmembrane helix</keyword>
<proteinExistence type="predicted"/>
<dbReference type="Proteomes" id="UP000050795">
    <property type="component" value="Unassembled WGS sequence"/>
</dbReference>
<feature type="compositionally biased region" description="Basic residues" evidence="1">
    <location>
        <begin position="172"/>
        <end position="196"/>
    </location>
</feature>
<reference evidence="4" key="2">
    <citation type="submission" date="2023-11" db="UniProtKB">
        <authorList>
            <consortium name="WormBaseParasite"/>
        </authorList>
    </citation>
    <scope>IDENTIFICATION</scope>
</reference>
<keyword evidence="2" id="KW-0472">Membrane</keyword>
<reference evidence="3" key="1">
    <citation type="submission" date="2022-06" db="EMBL/GenBank/DDBJ databases">
        <authorList>
            <person name="Berger JAMES D."/>
            <person name="Berger JAMES D."/>
        </authorList>
    </citation>
    <scope>NUCLEOTIDE SEQUENCE [LARGE SCALE GENOMIC DNA]</scope>
</reference>
<evidence type="ECO:0000313" key="3">
    <source>
        <dbReference type="Proteomes" id="UP000050795"/>
    </source>
</evidence>
<accession>A0AA85IWJ6</accession>
<protein>
    <submittedName>
        <fullName evidence="4">Uncharacterized protein</fullName>
    </submittedName>
</protein>
<feature type="transmembrane region" description="Helical" evidence="2">
    <location>
        <begin position="24"/>
        <end position="49"/>
    </location>
</feature>
<sequence length="251" mass="28539">MESHGYSSIRTSWKVKNLDSDEKIVLITGWAIDAFIGLFLLFIVIYEYFDLFCDWRSARSRANQKRYTKVSDYLRGSENIVPLSQAADKIPRLSIGEIEGTGAFIEDKLSTELKKDELSDEDDEAIETDQFTIPKELITISAKGADSASPLDKASRWLSLYKEEPQGSEKGKKLKLKRKSNAVGRVKRKQLHRRPHPSSQSFLPISRAATDELAGESSESELESASEISVQRDPVVTQWDKNNRQERKKRL</sequence>
<dbReference type="AlphaFoldDB" id="A0AA85IWJ6"/>
<keyword evidence="3" id="KW-1185">Reference proteome</keyword>
<dbReference type="WBParaSite" id="TREG1_114430.1">
    <property type="protein sequence ID" value="TREG1_114430.1"/>
    <property type="gene ID" value="TREG1_114430"/>
</dbReference>
<evidence type="ECO:0000256" key="2">
    <source>
        <dbReference type="SAM" id="Phobius"/>
    </source>
</evidence>
<name>A0AA85IWJ6_TRIRE</name>
<keyword evidence="2" id="KW-0812">Transmembrane</keyword>
<evidence type="ECO:0000313" key="4">
    <source>
        <dbReference type="WBParaSite" id="TREG1_114430.1"/>
    </source>
</evidence>
<evidence type="ECO:0000256" key="1">
    <source>
        <dbReference type="SAM" id="MobiDB-lite"/>
    </source>
</evidence>